<dbReference type="InterPro" id="IPR035959">
    <property type="entry name" value="RutC-like_sf"/>
</dbReference>
<dbReference type="PANTHER" id="PTHR43857:SF1">
    <property type="entry name" value="YJGH FAMILY PROTEIN"/>
    <property type="match status" value="1"/>
</dbReference>
<dbReference type="Pfam" id="PF01042">
    <property type="entry name" value="Ribonuc_L-PSP"/>
    <property type="match status" value="1"/>
</dbReference>
<dbReference type="Proteomes" id="UP001333996">
    <property type="component" value="Unassembled WGS sequence"/>
</dbReference>
<dbReference type="SUPFAM" id="SSF55298">
    <property type="entry name" value="YjgF-like"/>
    <property type="match status" value="1"/>
</dbReference>
<sequence>MAPTLLVRVTWRPYGDGEFFGFFLSEAMGVTVPARNGSQVENFGVPWESSYGYVQAIRHGDTIYVSGQLANKGSELVAPAPVDGNGKVIDFSNMGEQMRQSYVNAQELLARFGASLDDVVEEVLYVLDIPAAFEVAGPVRKAAYGRQDPQVASTIVGVTGLAFLEQLIEIRFTARI</sequence>
<evidence type="ECO:0000313" key="1">
    <source>
        <dbReference type="EMBL" id="MED7827529.1"/>
    </source>
</evidence>
<dbReference type="GO" id="GO:0016787">
    <property type="term" value="F:hydrolase activity"/>
    <property type="evidence" value="ECO:0007669"/>
    <property type="project" value="UniProtKB-KW"/>
</dbReference>
<keyword evidence="1" id="KW-0378">Hydrolase</keyword>
<organism evidence="1 2">
    <name type="scientific">Streptomyces chiangmaiensis</name>
    <dbReference type="NCBI Taxonomy" id="766497"/>
    <lineage>
        <taxon>Bacteria</taxon>
        <taxon>Bacillati</taxon>
        <taxon>Actinomycetota</taxon>
        <taxon>Actinomycetes</taxon>
        <taxon>Kitasatosporales</taxon>
        <taxon>Streptomycetaceae</taxon>
        <taxon>Streptomyces</taxon>
    </lineage>
</organism>
<gene>
    <name evidence="1" type="ORF">VXC91_37955</name>
</gene>
<name>A0ABU7FWR9_9ACTN</name>
<protein>
    <submittedName>
        <fullName evidence="1">Rid family hydrolase</fullName>
    </submittedName>
</protein>
<dbReference type="RefSeq" id="WP_329511906.1">
    <property type="nucleotide sequence ID" value="NZ_BAAAYZ010000112.1"/>
</dbReference>
<evidence type="ECO:0000313" key="2">
    <source>
        <dbReference type="Proteomes" id="UP001333996"/>
    </source>
</evidence>
<dbReference type="PANTHER" id="PTHR43857">
    <property type="entry name" value="BLR7761 PROTEIN"/>
    <property type="match status" value="1"/>
</dbReference>
<comment type="caution">
    <text evidence="1">The sequence shown here is derived from an EMBL/GenBank/DDBJ whole genome shotgun (WGS) entry which is preliminary data.</text>
</comment>
<proteinExistence type="predicted"/>
<dbReference type="Gene3D" id="3.30.1330.40">
    <property type="entry name" value="RutC-like"/>
    <property type="match status" value="1"/>
</dbReference>
<accession>A0ABU7FWR9</accession>
<dbReference type="InterPro" id="IPR006175">
    <property type="entry name" value="YjgF/YER057c/UK114"/>
</dbReference>
<keyword evidence="2" id="KW-1185">Reference proteome</keyword>
<reference evidence="1" key="1">
    <citation type="submission" date="2024-01" db="EMBL/GenBank/DDBJ databases">
        <title>First draft genome sequence data of TA4-1, the type strain of Gram-positive actinobacterium Streptomyces chiangmaiensis.</title>
        <authorList>
            <person name="Yasawong M."/>
            <person name="Nantapong N."/>
        </authorList>
    </citation>
    <scope>NUCLEOTIDE SEQUENCE</scope>
    <source>
        <strain evidence="1">TA4-1</strain>
    </source>
</reference>
<dbReference type="EMBL" id="JAYWVC010000242">
    <property type="protein sequence ID" value="MED7827529.1"/>
    <property type="molecule type" value="Genomic_DNA"/>
</dbReference>